<dbReference type="PANTHER" id="PTHR12771:SF56">
    <property type="entry name" value="CED-12"/>
    <property type="match status" value="1"/>
</dbReference>
<evidence type="ECO:0000259" key="6">
    <source>
        <dbReference type="PROSITE" id="PS51335"/>
    </source>
</evidence>
<dbReference type="Pfam" id="PF16457">
    <property type="entry name" value="PH_12"/>
    <property type="match status" value="1"/>
</dbReference>
<dbReference type="InterPro" id="IPR011993">
    <property type="entry name" value="PH-like_dom_sf"/>
</dbReference>
<evidence type="ECO:0000256" key="3">
    <source>
        <dbReference type="ARBA" id="ARBA00023036"/>
    </source>
</evidence>
<comment type="function">
    <text evidence="4">Involved in cytoskeletal rearrangements required for phagocytosis of apoptotic cells and cell motility. Acts in association with DOCK1 and CRK. Was initially proposed to be required in complex with DOCK1 to activate Rac Rho small GTPases. May enhance the guanine nucleotide exchange factor (GEF) activity of DOCK1.</text>
</comment>
<dbReference type="Gene3D" id="2.30.29.30">
    <property type="entry name" value="Pleckstrin-homology domain (PH domain)/Phosphotyrosine-binding domain (PTB)"/>
    <property type="match status" value="1"/>
</dbReference>
<dbReference type="EMBL" id="AVOT02017845">
    <property type="protein sequence ID" value="MBW0504285.1"/>
    <property type="molecule type" value="Genomic_DNA"/>
</dbReference>
<dbReference type="InterPro" id="IPR006816">
    <property type="entry name" value="ELMO_dom"/>
</dbReference>
<evidence type="ECO:0000256" key="5">
    <source>
        <dbReference type="SAM" id="MobiDB-lite"/>
    </source>
</evidence>
<gene>
    <name evidence="7" type="ORF">O181_044000</name>
</gene>
<sequence>MSNSSNHHLQINSNPILSPVSPLSTSSPLHNNNSSSTHTTSNSFNSSHSHHQNQNQHHQQASISGQTLQATNINSDPTPHNEFAAPLGITPNLTQSEPEQLTLPTVLIHYKNLKLNQTRSVKARIDRNVPLNEVIRQLCHSNQLSITEPSEFFALRDNSNNELITSENVFRKIESGQSSFKLVKSPKVEAKELVEKLVKFSNFSIQQQQPLNAPNYDDQFKAIKLSLFSLKDYLRESDYLNEFQDRGGDRELLKLCQTSTGNTLAYALSAFQVLLDQSTLDQRKNWEPNLADRLSNLLVSSTTPINVLRPTSAILRKFIAHDSSTGPRTTFLAICTVIEAAGEHEDLLGILSRRISSGSTGDFALAHVSLELVNVLMRPNLWEDGQNDNLGWFMDRIERSGMRRAVVKLSEGRADEAFDEVETDVLTFQRNIAIMNRKLIQITVNSEDAEHVEQLMEMAGRARELDQLHNSSKDENDDSRAGEDELEARKWKTLGFDSANLLDDFERVGVLGLKLMYRFMSSHLIEFDKFITEQLVKPDSKRCPFAKASNKCVEILAEIYEWNVNDTQPENQMTVYRPFMLYYSKLHHLSLDFFKLMWNESGATTHDFERVGVLVRSHLKHALRNHENLSKKSFKSNWLSFIKEFENVEYTKVRDRQMQELAMEDSMWNKPPVRNLRSKLYQDAFEFVKTQRINALLIGSWFPHYLESSSSAFQQQPSIAVTSAAISTIGSKLGLSVPNARNGFGSINSSRSPVIPSNGNEPNSGPFKWRFYRLAPNRKYLHFLESNQPIPIRNGVDEMPDRIDVSLITAIISGSGSKLAGETLLNFENNPHSQAPGEGEQQIADRGRNSSLSIRSNSSGSMTIHSPLMRTSKDHSSHHRRNHQAQSHQANAISLMNGGHLLLRLFPPNVTIFSEWLDGLNMLNSHDDFPLQNQPHQQQFQSVEDIGVMTTKESVELVNGLTQIGTMIKLLDLTGERIEVPSHVHIPPVPINSDFFYA</sequence>
<feature type="compositionally biased region" description="Polar residues" evidence="5">
    <location>
        <begin position="61"/>
        <end position="78"/>
    </location>
</feature>
<accession>A0A9Q3DJA9</accession>
<evidence type="ECO:0000256" key="4">
    <source>
        <dbReference type="ARBA" id="ARBA00024863"/>
    </source>
</evidence>
<feature type="compositionally biased region" description="Low complexity" evidence="5">
    <location>
        <begin position="849"/>
        <end position="861"/>
    </location>
</feature>
<evidence type="ECO:0000313" key="7">
    <source>
        <dbReference type="EMBL" id="MBW0504285.1"/>
    </source>
</evidence>
<name>A0A9Q3DJA9_9BASI</name>
<dbReference type="PANTHER" id="PTHR12771">
    <property type="entry name" value="ENGULFMENT AND CELL MOTILITY"/>
    <property type="match status" value="1"/>
</dbReference>
<feature type="compositionally biased region" description="Polar residues" evidence="5">
    <location>
        <begin position="1"/>
        <end position="16"/>
    </location>
</feature>
<dbReference type="AlphaFoldDB" id="A0A9Q3DJA9"/>
<dbReference type="Pfam" id="PF04727">
    <property type="entry name" value="ELMO_CED12"/>
    <property type="match status" value="1"/>
</dbReference>
<dbReference type="GO" id="GO:0007015">
    <property type="term" value="P:actin filament organization"/>
    <property type="evidence" value="ECO:0007669"/>
    <property type="project" value="TreeGrafter"/>
</dbReference>
<feature type="domain" description="ELMO" evidence="6">
    <location>
        <begin position="460"/>
        <end position="623"/>
    </location>
</feature>
<feature type="region of interest" description="Disordered" evidence="5">
    <location>
        <begin position="827"/>
        <end position="887"/>
    </location>
</feature>
<feature type="compositionally biased region" description="Low complexity" evidence="5">
    <location>
        <begin position="17"/>
        <end position="60"/>
    </location>
</feature>
<evidence type="ECO:0000256" key="2">
    <source>
        <dbReference type="ARBA" id="ARBA00022907"/>
    </source>
</evidence>
<dbReference type="PROSITE" id="PS51335">
    <property type="entry name" value="ELMO"/>
    <property type="match status" value="1"/>
</dbReference>
<dbReference type="GO" id="GO:0048870">
    <property type="term" value="P:cell motility"/>
    <property type="evidence" value="ECO:0007669"/>
    <property type="project" value="TreeGrafter"/>
</dbReference>
<feature type="region of interest" description="Disordered" evidence="5">
    <location>
        <begin position="1"/>
        <end position="92"/>
    </location>
</feature>
<keyword evidence="8" id="KW-1185">Reference proteome</keyword>
<dbReference type="Proteomes" id="UP000765509">
    <property type="component" value="Unassembled WGS sequence"/>
</dbReference>
<dbReference type="GO" id="GO:0006915">
    <property type="term" value="P:apoptotic process"/>
    <property type="evidence" value="ECO:0007669"/>
    <property type="project" value="UniProtKB-KW"/>
</dbReference>
<organism evidence="7 8">
    <name type="scientific">Austropuccinia psidii MF-1</name>
    <dbReference type="NCBI Taxonomy" id="1389203"/>
    <lineage>
        <taxon>Eukaryota</taxon>
        <taxon>Fungi</taxon>
        <taxon>Dikarya</taxon>
        <taxon>Basidiomycota</taxon>
        <taxon>Pucciniomycotina</taxon>
        <taxon>Pucciniomycetes</taxon>
        <taxon>Pucciniales</taxon>
        <taxon>Sphaerophragmiaceae</taxon>
        <taxon>Austropuccinia</taxon>
    </lineage>
</organism>
<comment type="caution">
    <text evidence="7">The sequence shown here is derived from an EMBL/GenBank/DDBJ whole genome shotgun (WGS) entry which is preliminary data.</text>
</comment>
<keyword evidence="2" id="KW-0581">Phagocytosis</keyword>
<dbReference type="GO" id="GO:0017124">
    <property type="term" value="F:SH3 domain binding"/>
    <property type="evidence" value="ECO:0007669"/>
    <property type="project" value="UniProtKB-KW"/>
</dbReference>
<reference evidence="7" key="1">
    <citation type="submission" date="2021-03" db="EMBL/GenBank/DDBJ databases">
        <title>Draft genome sequence of rust myrtle Austropuccinia psidii MF-1, a brazilian biotype.</title>
        <authorList>
            <person name="Quecine M.C."/>
            <person name="Pachon D.M.R."/>
            <person name="Bonatelli M.L."/>
            <person name="Correr F.H."/>
            <person name="Franceschini L.M."/>
            <person name="Leite T.F."/>
            <person name="Margarido G.R.A."/>
            <person name="Almeida C.A."/>
            <person name="Ferrarezi J.A."/>
            <person name="Labate C.A."/>
        </authorList>
    </citation>
    <scope>NUCLEOTIDE SEQUENCE</scope>
    <source>
        <strain evidence="7">MF-1</strain>
    </source>
</reference>
<dbReference type="GO" id="GO:0005886">
    <property type="term" value="C:plasma membrane"/>
    <property type="evidence" value="ECO:0007669"/>
    <property type="project" value="TreeGrafter"/>
</dbReference>
<evidence type="ECO:0000256" key="1">
    <source>
        <dbReference type="ARBA" id="ARBA00022703"/>
    </source>
</evidence>
<evidence type="ECO:0000313" key="8">
    <source>
        <dbReference type="Proteomes" id="UP000765509"/>
    </source>
</evidence>
<protein>
    <recommendedName>
        <fullName evidence="6">ELMO domain-containing protein</fullName>
    </recommendedName>
</protein>
<dbReference type="OrthoDB" id="28413at2759"/>
<dbReference type="InterPro" id="IPR001849">
    <property type="entry name" value="PH_domain"/>
</dbReference>
<dbReference type="InterPro" id="IPR011989">
    <property type="entry name" value="ARM-like"/>
</dbReference>
<keyword evidence="1" id="KW-0053">Apoptosis</keyword>
<dbReference type="Gene3D" id="1.25.10.10">
    <property type="entry name" value="Leucine-rich Repeat Variant"/>
    <property type="match status" value="1"/>
</dbReference>
<keyword evidence="3" id="KW-0729">SH3-binding</keyword>
<proteinExistence type="predicted"/>
<dbReference type="InterPro" id="IPR050868">
    <property type="entry name" value="ELMO_domain-containing"/>
</dbReference>